<proteinExistence type="predicted"/>
<dbReference type="SUPFAM" id="SSF54001">
    <property type="entry name" value="Cysteine proteinases"/>
    <property type="match status" value="1"/>
</dbReference>
<dbReference type="InterPro" id="IPR002931">
    <property type="entry name" value="Transglutaminase-like"/>
</dbReference>
<feature type="domain" description="Transglutaminase-like" evidence="1">
    <location>
        <begin position="91"/>
        <end position="199"/>
    </location>
</feature>
<protein>
    <recommendedName>
        <fullName evidence="1">Transglutaminase-like domain-containing protein</fullName>
    </recommendedName>
</protein>
<dbReference type="Proteomes" id="UP001642409">
    <property type="component" value="Unassembled WGS sequence"/>
</dbReference>
<reference evidence="2 3" key="1">
    <citation type="submission" date="2024-07" db="EMBL/GenBank/DDBJ databases">
        <authorList>
            <person name="Akdeniz Z."/>
        </authorList>
    </citation>
    <scope>NUCLEOTIDE SEQUENCE [LARGE SCALE GENOMIC DNA]</scope>
</reference>
<evidence type="ECO:0000259" key="1">
    <source>
        <dbReference type="Pfam" id="PF01841"/>
    </source>
</evidence>
<dbReference type="InterPro" id="IPR038765">
    <property type="entry name" value="Papain-like_cys_pep_sf"/>
</dbReference>
<organism evidence="2 3">
    <name type="scientific">Hexamita inflata</name>
    <dbReference type="NCBI Taxonomy" id="28002"/>
    <lineage>
        <taxon>Eukaryota</taxon>
        <taxon>Metamonada</taxon>
        <taxon>Diplomonadida</taxon>
        <taxon>Hexamitidae</taxon>
        <taxon>Hexamitinae</taxon>
        <taxon>Hexamita</taxon>
    </lineage>
</organism>
<dbReference type="Gene3D" id="3.10.620.30">
    <property type="match status" value="1"/>
</dbReference>
<keyword evidence="3" id="KW-1185">Reference proteome</keyword>
<dbReference type="EMBL" id="CAXDID020000023">
    <property type="protein sequence ID" value="CAL5989382.1"/>
    <property type="molecule type" value="Genomic_DNA"/>
</dbReference>
<accession>A0ABP1H9B4</accession>
<sequence>MSLVQFYKRMLMYHSNGKQLVDAYEKLQSQLNIENIFKFDSHSLNPVDLHMVMVAVAYDNPQVWWSLDKANFMPEINQICQTDPYQIQFQSIVNRLKNAEKSDIRQFYDILKEVVENTRYNDLQEQTERQDSIVGCLLERKANCEGFAKSFQFLSQKLNLQATILKGCMPDETVDYMQSRQTHAWCGLCIKQQYFMIDPAYYIKQIERNGIQFIEFLYSYDDNQLFEELINHQIIFNEYELISSYYERYTLLNVNPFKVDKQFEVNTVLENVLSTQFQIVEIIVLFFSEMVLKTQVLHIFYYLPNINENMVTEFFNQANKIAQFQYRLDNINILFNDIHKLKIEGDRFIYLTISKVEIEQTVPFYKQQLKYLAHVDRYIQVYDTIIQNQYNSKYVLGMPLDETIFVLQFVILDNPLLWWLTLDVKTFMQTQFSEVITYVGDIYENKQRVNQIVYANTTLTKQFSKQIEKYYQCLRTVLTNLIISNDGDTVVDALIVRKCSRLAALKAFQVLCDQSGLSCTLIYGVQQCLNSLETQLAYVCYIQINNKYYTIDIGKSDFQINSYLYSHRNYLRTQQISNKISNFISYYLTERG</sequence>
<evidence type="ECO:0000313" key="3">
    <source>
        <dbReference type="Proteomes" id="UP001642409"/>
    </source>
</evidence>
<name>A0ABP1H9B4_9EUKA</name>
<dbReference type="Pfam" id="PF01841">
    <property type="entry name" value="Transglut_core"/>
    <property type="match status" value="1"/>
</dbReference>
<gene>
    <name evidence="2" type="ORF">HINF_LOCUS10838</name>
</gene>
<comment type="caution">
    <text evidence="2">The sequence shown here is derived from an EMBL/GenBank/DDBJ whole genome shotgun (WGS) entry which is preliminary data.</text>
</comment>
<evidence type="ECO:0000313" key="2">
    <source>
        <dbReference type="EMBL" id="CAL5989382.1"/>
    </source>
</evidence>